<feature type="domain" description="TonB-dependent receptor-like beta-barrel" evidence="11">
    <location>
        <begin position="420"/>
        <end position="965"/>
    </location>
</feature>
<dbReference type="InterPro" id="IPR039426">
    <property type="entry name" value="TonB-dep_rcpt-like"/>
</dbReference>
<evidence type="ECO:0000256" key="8">
    <source>
        <dbReference type="PROSITE-ProRule" id="PRU01360"/>
    </source>
</evidence>
<comment type="subcellular location">
    <subcellularLocation>
        <location evidence="1 8">Cell outer membrane</location>
        <topology evidence="1 8">Multi-pass membrane protein</topology>
    </subcellularLocation>
</comment>
<dbReference type="SUPFAM" id="SSF49464">
    <property type="entry name" value="Carboxypeptidase regulatory domain-like"/>
    <property type="match status" value="1"/>
</dbReference>
<comment type="caution">
    <text evidence="13">The sequence shown here is derived from an EMBL/GenBank/DDBJ whole genome shotgun (WGS) entry which is preliminary data.</text>
</comment>
<evidence type="ECO:0000256" key="10">
    <source>
        <dbReference type="SAM" id="SignalP"/>
    </source>
</evidence>
<evidence type="ECO:0000256" key="3">
    <source>
        <dbReference type="ARBA" id="ARBA00022452"/>
    </source>
</evidence>
<dbReference type="PROSITE" id="PS52016">
    <property type="entry name" value="TONB_DEPENDENT_REC_3"/>
    <property type="match status" value="1"/>
</dbReference>
<reference evidence="13 14" key="1">
    <citation type="submission" date="2018-08" db="EMBL/GenBank/DDBJ databases">
        <title>A genome reference for cultivated species of the human gut microbiota.</title>
        <authorList>
            <person name="Zou Y."/>
            <person name="Xue W."/>
            <person name="Luo G."/>
        </authorList>
    </citation>
    <scope>NUCLEOTIDE SEQUENCE [LARGE SCALE GENOMIC DNA]</scope>
    <source>
        <strain evidence="13 14">OM05-15BH</strain>
    </source>
</reference>
<gene>
    <name evidence="13" type="ORF">DXB65_04215</name>
</gene>
<dbReference type="InterPro" id="IPR023996">
    <property type="entry name" value="TonB-dep_OMP_SusC/RagA"/>
</dbReference>
<dbReference type="SUPFAM" id="SSF56935">
    <property type="entry name" value="Porins"/>
    <property type="match status" value="1"/>
</dbReference>
<evidence type="ECO:0000313" key="14">
    <source>
        <dbReference type="Proteomes" id="UP000260983"/>
    </source>
</evidence>
<dbReference type="Gene3D" id="2.170.130.10">
    <property type="entry name" value="TonB-dependent receptor, plug domain"/>
    <property type="match status" value="1"/>
</dbReference>
<dbReference type="Pfam" id="PF00593">
    <property type="entry name" value="TonB_dep_Rec_b-barrel"/>
    <property type="match status" value="1"/>
</dbReference>
<keyword evidence="7 8" id="KW-0998">Cell outer membrane</keyword>
<sequence length="1008" mass="111890">MKTHENQPLVSKALLKATACLFLAAGIGISPVFATPGTIASMTTEMVQQQTVIITGVVKDKSGEPVIGANILEKGTSNGVITNIDGEYTLKVKGANSVLLISYIGYKSQEIAVGSQRKVNVTLADDTELLDEVVVIGYGTQKKGDVTSAISSVKKDDFIQGKVSDAADLIKGKVAGLVISKGSGDPNSGSSIRLRGVITLTGSNSPLVLIDGIPGDMSTVSPENIASVDVLKDASAAAIYGTRGANGVILITTVDGKREQKTSINYSGYMSLSQFGKKHDFMGPEEIRKGYTDFTDEGYDTDWLDAITRTSFSHNHNLSVRGGTQKTTYSADVTYRDDQGVILNTYSKDLTLNMNLTHWFLDDMLKVSINLLKGEHTNSANNATYQYRQAIIHNPTEPIKDVDGNWYENFGRSEYSNPLAMNEERIGDYKTDWTRMTGTLTFEPIKGWQNNLRASRRTWGAHDKGYYTADYPDQRSSGHTGYAYQSYATSYTNELEFTSNYQMTIGQHRFDALAGYSYQYTQNSGFNANNTDFPNDFFQYNNLGLGAYLKDGKAGMGSYKNDNKLIGFFGRISYGFADKYNILASIRREGSSRFGTNHKWGTFPSISLGWTISKEEFMKDITWLNNLKLRAGMGTTGVIPNDNYLSLLKYSFGSEYFYDKGEWKPGLIATSNPNPDLKWEKSTEYNIGLDFSTLNDRLGGSIDVYQKNTTDMLWNYTVPVPPNLYNQTLANVGKMRNTGIEIAINAVPVRTKDFEWKTTLTASHNKNKLVSLSNDLYETANFRITGGLDAPISQGTHYMEVGKELGHFYMIKSVGVAERGVFLVENPNTGEIEEMSDAMLADESYRQDMGTGMPQLFAGWSNQLRYKNFDLSAQFTGQFFFKILNSPRAFYENNAVFLNKLKSVLNAPYGGEYTLSRAQKQAVVSYYLEDGDFVKLSNLTIGYTLPIRNNKYMKSLRVYVSGNNLFCITGYSGLDPELDINNVQAPGIEYRDTYPTTRSFTFGVNIGF</sequence>
<feature type="chain" id="PRO_5017676323" evidence="10">
    <location>
        <begin position="35"/>
        <end position="1008"/>
    </location>
</feature>
<dbReference type="Gene3D" id="2.40.170.20">
    <property type="entry name" value="TonB-dependent receptor, beta-barrel domain"/>
    <property type="match status" value="1"/>
</dbReference>
<dbReference type="Pfam" id="PF13715">
    <property type="entry name" value="CarbopepD_reg_2"/>
    <property type="match status" value="1"/>
</dbReference>
<evidence type="ECO:0000256" key="7">
    <source>
        <dbReference type="ARBA" id="ARBA00023237"/>
    </source>
</evidence>
<comment type="similarity">
    <text evidence="8 9">Belongs to the TonB-dependent receptor family.</text>
</comment>
<dbReference type="InterPro" id="IPR023997">
    <property type="entry name" value="TonB-dep_OMP_SusC/RagA_CS"/>
</dbReference>
<keyword evidence="13" id="KW-0675">Receptor</keyword>
<dbReference type="RefSeq" id="WP_009129344.1">
    <property type="nucleotide sequence ID" value="NZ_CABKRN010000002.1"/>
</dbReference>
<dbReference type="EMBL" id="QSUL01000002">
    <property type="protein sequence ID" value="RGN39531.1"/>
    <property type="molecule type" value="Genomic_DNA"/>
</dbReference>
<keyword evidence="2 8" id="KW-0813">Transport</keyword>
<dbReference type="InterPro" id="IPR012910">
    <property type="entry name" value="Plug_dom"/>
</dbReference>
<dbReference type="NCBIfam" id="TIGR04057">
    <property type="entry name" value="SusC_RagA_signa"/>
    <property type="match status" value="1"/>
</dbReference>
<keyword evidence="3 8" id="KW-1134">Transmembrane beta strand</keyword>
<dbReference type="Proteomes" id="UP000260983">
    <property type="component" value="Unassembled WGS sequence"/>
</dbReference>
<evidence type="ECO:0000256" key="5">
    <source>
        <dbReference type="ARBA" id="ARBA00023077"/>
    </source>
</evidence>
<keyword evidence="5 9" id="KW-0798">TonB box</keyword>
<accession>A0A3E5BPL1</accession>
<dbReference type="AlphaFoldDB" id="A0A3E5BPL1"/>
<dbReference type="InterPro" id="IPR037066">
    <property type="entry name" value="Plug_dom_sf"/>
</dbReference>
<dbReference type="FunFam" id="2.60.40.1120:FF:000003">
    <property type="entry name" value="Outer membrane protein Omp121"/>
    <property type="match status" value="1"/>
</dbReference>
<dbReference type="FunFam" id="2.170.130.10:FF:000003">
    <property type="entry name" value="SusC/RagA family TonB-linked outer membrane protein"/>
    <property type="match status" value="1"/>
</dbReference>
<evidence type="ECO:0000256" key="4">
    <source>
        <dbReference type="ARBA" id="ARBA00022692"/>
    </source>
</evidence>
<name>A0A3E5BPL1_9BACE</name>
<proteinExistence type="inferred from homology"/>
<dbReference type="Pfam" id="PF07715">
    <property type="entry name" value="Plug"/>
    <property type="match status" value="1"/>
</dbReference>
<protein>
    <submittedName>
        <fullName evidence="13">TonB-dependent receptor</fullName>
    </submittedName>
</protein>
<keyword evidence="4 8" id="KW-0812">Transmembrane</keyword>
<evidence type="ECO:0000256" key="1">
    <source>
        <dbReference type="ARBA" id="ARBA00004571"/>
    </source>
</evidence>
<keyword evidence="10" id="KW-0732">Signal</keyword>
<evidence type="ECO:0000256" key="2">
    <source>
        <dbReference type="ARBA" id="ARBA00022448"/>
    </source>
</evidence>
<dbReference type="NCBIfam" id="TIGR04056">
    <property type="entry name" value="OMP_RagA_SusC"/>
    <property type="match status" value="1"/>
</dbReference>
<keyword evidence="6 8" id="KW-0472">Membrane</keyword>
<evidence type="ECO:0000259" key="11">
    <source>
        <dbReference type="Pfam" id="PF00593"/>
    </source>
</evidence>
<evidence type="ECO:0000313" key="13">
    <source>
        <dbReference type="EMBL" id="RGN39531.1"/>
    </source>
</evidence>
<dbReference type="Gene3D" id="2.60.40.1120">
    <property type="entry name" value="Carboxypeptidase-like, regulatory domain"/>
    <property type="match status" value="1"/>
</dbReference>
<dbReference type="GO" id="GO:0009279">
    <property type="term" value="C:cell outer membrane"/>
    <property type="evidence" value="ECO:0007669"/>
    <property type="project" value="UniProtKB-SubCell"/>
</dbReference>
<evidence type="ECO:0000256" key="6">
    <source>
        <dbReference type="ARBA" id="ARBA00023136"/>
    </source>
</evidence>
<dbReference type="InterPro" id="IPR000531">
    <property type="entry name" value="Beta-barrel_TonB"/>
</dbReference>
<organism evidence="13 14">
    <name type="scientific">Bacteroides oleiciplenus</name>
    <dbReference type="NCBI Taxonomy" id="626931"/>
    <lineage>
        <taxon>Bacteria</taxon>
        <taxon>Pseudomonadati</taxon>
        <taxon>Bacteroidota</taxon>
        <taxon>Bacteroidia</taxon>
        <taxon>Bacteroidales</taxon>
        <taxon>Bacteroidaceae</taxon>
        <taxon>Bacteroides</taxon>
    </lineage>
</organism>
<evidence type="ECO:0000256" key="9">
    <source>
        <dbReference type="RuleBase" id="RU003357"/>
    </source>
</evidence>
<dbReference type="InterPro" id="IPR036942">
    <property type="entry name" value="Beta-barrel_TonB_sf"/>
</dbReference>
<dbReference type="InterPro" id="IPR008969">
    <property type="entry name" value="CarboxyPept-like_regulatory"/>
</dbReference>
<feature type="signal peptide" evidence="10">
    <location>
        <begin position="1"/>
        <end position="34"/>
    </location>
</feature>
<evidence type="ECO:0000259" key="12">
    <source>
        <dbReference type="Pfam" id="PF07715"/>
    </source>
</evidence>
<feature type="domain" description="TonB-dependent receptor plug" evidence="12">
    <location>
        <begin position="143"/>
        <end position="248"/>
    </location>
</feature>